<gene>
    <name evidence="1" type="ORF">TcWFU_000110</name>
</gene>
<dbReference type="Proteomes" id="UP001651158">
    <property type="component" value="Unassembled WGS sequence"/>
</dbReference>
<reference evidence="1 2" key="1">
    <citation type="journal article" date="2022" name="Front. Cell. Infect. Microbiol.">
        <title>The Genomes of Two Strains of Taenia crassiceps the Animal Model for the Study of Human Cysticercosis.</title>
        <authorList>
            <person name="Bobes R.J."/>
            <person name="Estrada K."/>
            <person name="Rios-Valencia D.G."/>
            <person name="Calderon-Gallegos A."/>
            <person name="de la Torre P."/>
            <person name="Carrero J.C."/>
            <person name="Sanchez-Flores A."/>
            <person name="Laclette J.P."/>
        </authorList>
    </citation>
    <scope>NUCLEOTIDE SEQUENCE [LARGE SCALE GENOMIC DNA]</scope>
    <source>
        <strain evidence="1">WFUcys</strain>
    </source>
</reference>
<protein>
    <submittedName>
        <fullName evidence="1">Uncharacterized protein</fullName>
    </submittedName>
</protein>
<sequence>MTCKRNRKQAGNVESFNCSVAKRQTGGKGIGKDCISAMMRHLANAQAAEICFAMGIFIQETCLSRNSLNHLAPSVGSTKGYYSRVQLHSRLPCSTKIITADKTKLNSTWANWQFQIPPSTSLGGRIFQ</sequence>
<keyword evidence="2" id="KW-1185">Reference proteome</keyword>
<accession>A0ABR4QAL6</accession>
<comment type="caution">
    <text evidence="1">The sequence shown here is derived from an EMBL/GenBank/DDBJ whole genome shotgun (WGS) entry which is preliminary data.</text>
</comment>
<evidence type="ECO:0000313" key="2">
    <source>
        <dbReference type="Proteomes" id="UP001651158"/>
    </source>
</evidence>
<name>A0ABR4QAL6_9CEST</name>
<organism evidence="1 2">
    <name type="scientific">Taenia crassiceps</name>
    <dbReference type="NCBI Taxonomy" id="6207"/>
    <lineage>
        <taxon>Eukaryota</taxon>
        <taxon>Metazoa</taxon>
        <taxon>Spiralia</taxon>
        <taxon>Lophotrochozoa</taxon>
        <taxon>Platyhelminthes</taxon>
        <taxon>Cestoda</taxon>
        <taxon>Eucestoda</taxon>
        <taxon>Cyclophyllidea</taxon>
        <taxon>Taeniidae</taxon>
        <taxon>Taenia</taxon>
    </lineage>
</organism>
<proteinExistence type="predicted"/>
<evidence type="ECO:0000313" key="1">
    <source>
        <dbReference type="EMBL" id="KAL5106495.1"/>
    </source>
</evidence>
<dbReference type="EMBL" id="JAKROA010000005">
    <property type="protein sequence ID" value="KAL5106495.1"/>
    <property type="molecule type" value="Genomic_DNA"/>
</dbReference>